<evidence type="ECO:0000256" key="2">
    <source>
        <dbReference type="ARBA" id="ARBA00023125"/>
    </source>
</evidence>
<dbReference type="PANTHER" id="PTHR43132:SF2">
    <property type="entry name" value="ARSENICAL RESISTANCE OPERON REPRESSOR ARSR-RELATED"/>
    <property type="match status" value="1"/>
</dbReference>
<keyword evidence="3" id="KW-0804">Transcription</keyword>
<evidence type="ECO:0000313" key="5">
    <source>
        <dbReference type="EMBL" id="WAJ71564.1"/>
    </source>
</evidence>
<reference evidence="5" key="1">
    <citation type="submission" date="2022-10" db="EMBL/GenBank/DDBJ databases">
        <title>Catenovulum adriacola sp. nov. isolated in the Harbour of Susak.</title>
        <authorList>
            <person name="Schoch T."/>
            <person name="Reich S.J."/>
            <person name="Stoeferle S."/>
            <person name="Flaiz M."/>
            <person name="Kazda M."/>
            <person name="Riedel C.U."/>
            <person name="Duerre P."/>
        </authorList>
    </citation>
    <scope>NUCLEOTIDE SEQUENCE</scope>
    <source>
        <strain evidence="5">TS8</strain>
    </source>
</reference>
<organism evidence="5 6">
    <name type="scientific">Catenovulum adriaticum</name>
    <dbReference type="NCBI Taxonomy" id="2984846"/>
    <lineage>
        <taxon>Bacteria</taxon>
        <taxon>Pseudomonadati</taxon>
        <taxon>Pseudomonadota</taxon>
        <taxon>Gammaproteobacteria</taxon>
        <taxon>Alteromonadales</taxon>
        <taxon>Alteromonadaceae</taxon>
        <taxon>Catenovulum</taxon>
    </lineage>
</organism>
<evidence type="ECO:0000256" key="3">
    <source>
        <dbReference type="ARBA" id="ARBA00023163"/>
    </source>
</evidence>
<dbReference type="NCBIfam" id="NF033788">
    <property type="entry name" value="HTH_metalloreg"/>
    <property type="match status" value="1"/>
</dbReference>
<dbReference type="SMART" id="SM00418">
    <property type="entry name" value="HTH_ARSR"/>
    <property type="match status" value="1"/>
</dbReference>
<proteinExistence type="predicted"/>
<evidence type="ECO:0000259" key="4">
    <source>
        <dbReference type="PROSITE" id="PS50987"/>
    </source>
</evidence>
<dbReference type="InterPro" id="IPR036388">
    <property type="entry name" value="WH-like_DNA-bd_sf"/>
</dbReference>
<feature type="domain" description="HTH arsR-type" evidence="4">
    <location>
        <begin position="9"/>
        <end position="103"/>
    </location>
</feature>
<dbReference type="Gene3D" id="1.10.10.10">
    <property type="entry name" value="Winged helix-like DNA-binding domain superfamily/Winged helix DNA-binding domain"/>
    <property type="match status" value="1"/>
</dbReference>
<dbReference type="InterPro" id="IPR001845">
    <property type="entry name" value="HTH_ArsR_DNA-bd_dom"/>
</dbReference>
<dbReference type="CDD" id="cd00090">
    <property type="entry name" value="HTH_ARSR"/>
    <property type="match status" value="1"/>
</dbReference>
<gene>
    <name evidence="5" type="ORF">OLW01_01980</name>
</gene>
<protein>
    <submittedName>
        <fullName evidence="5">Metalloregulator ArsR/SmtB family transcription factor</fullName>
    </submittedName>
</protein>
<dbReference type="PROSITE" id="PS50987">
    <property type="entry name" value="HTH_ARSR_2"/>
    <property type="match status" value="1"/>
</dbReference>
<dbReference type="SUPFAM" id="SSF46785">
    <property type="entry name" value="Winged helix' DNA-binding domain"/>
    <property type="match status" value="1"/>
</dbReference>
<sequence>MIDKNAFAQLEKNAEQAESLLKALSNKHRLMILCLLEEGELSVSQLNDQIRISQSSLSQNLAWLRREQYVKTRRDAQTIFYRLNDANVSKIIHVLHSIFCQPG</sequence>
<dbReference type="Proteomes" id="UP001163726">
    <property type="component" value="Chromosome"/>
</dbReference>
<dbReference type="PANTHER" id="PTHR43132">
    <property type="entry name" value="ARSENICAL RESISTANCE OPERON REPRESSOR ARSR-RELATED"/>
    <property type="match status" value="1"/>
</dbReference>
<dbReference type="InterPro" id="IPR011991">
    <property type="entry name" value="ArsR-like_HTH"/>
</dbReference>
<evidence type="ECO:0000313" key="6">
    <source>
        <dbReference type="Proteomes" id="UP001163726"/>
    </source>
</evidence>
<accession>A0ABY7APT3</accession>
<keyword evidence="6" id="KW-1185">Reference proteome</keyword>
<dbReference type="Pfam" id="PF01022">
    <property type="entry name" value="HTH_5"/>
    <property type="match status" value="1"/>
</dbReference>
<evidence type="ECO:0000256" key="1">
    <source>
        <dbReference type="ARBA" id="ARBA00023015"/>
    </source>
</evidence>
<dbReference type="InterPro" id="IPR051011">
    <property type="entry name" value="Metal_resp_trans_reg"/>
</dbReference>
<dbReference type="InterPro" id="IPR036390">
    <property type="entry name" value="WH_DNA-bd_sf"/>
</dbReference>
<keyword evidence="2" id="KW-0238">DNA-binding</keyword>
<dbReference type="EMBL" id="CP109965">
    <property type="protein sequence ID" value="WAJ71564.1"/>
    <property type="molecule type" value="Genomic_DNA"/>
</dbReference>
<name>A0ABY7APT3_9ALTE</name>
<dbReference type="PRINTS" id="PR00778">
    <property type="entry name" value="HTHARSR"/>
</dbReference>
<keyword evidence="1" id="KW-0805">Transcription regulation</keyword>